<dbReference type="AlphaFoldDB" id="A0A3M7SGN8"/>
<organism evidence="1 2">
    <name type="scientific">Brachionus plicatilis</name>
    <name type="common">Marine rotifer</name>
    <name type="synonym">Brachionus muelleri</name>
    <dbReference type="NCBI Taxonomy" id="10195"/>
    <lineage>
        <taxon>Eukaryota</taxon>
        <taxon>Metazoa</taxon>
        <taxon>Spiralia</taxon>
        <taxon>Gnathifera</taxon>
        <taxon>Rotifera</taxon>
        <taxon>Eurotatoria</taxon>
        <taxon>Monogononta</taxon>
        <taxon>Pseudotrocha</taxon>
        <taxon>Ploima</taxon>
        <taxon>Brachionidae</taxon>
        <taxon>Brachionus</taxon>
    </lineage>
</organism>
<dbReference type="Proteomes" id="UP000276133">
    <property type="component" value="Unassembled WGS sequence"/>
</dbReference>
<accession>A0A3M7SGN8</accession>
<evidence type="ECO:0000313" key="2">
    <source>
        <dbReference type="Proteomes" id="UP000276133"/>
    </source>
</evidence>
<proteinExistence type="predicted"/>
<gene>
    <name evidence="1" type="ORF">BpHYR1_045519</name>
</gene>
<evidence type="ECO:0000313" key="1">
    <source>
        <dbReference type="EMBL" id="RNA34777.1"/>
    </source>
</evidence>
<name>A0A3M7SGN8_BRAPC</name>
<reference evidence="1 2" key="1">
    <citation type="journal article" date="2018" name="Sci. Rep.">
        <title>Genomic signatures of local adaptation to the degree of environmental predictability in rotifers.</title>
        <authorList>
            <person name="Franch-Gras L."/>
            <person name="Hahn C."/>
            <person name="Garcia-Roger E.M."/>
            <person name="Carmona M.J."/>
            <person name="Serra M."/>
            <person name="Gomez A."/>
        </authorList>
    </citation>
    <scope>NUCLEOTIDE SEQUENCE [LARGE SCALE GENOMIC DNA]</scope>
    <source>
        <strain evidence="1">HYR1</strain>
    </source>
</reference>
<sequence length="115" mass="12902">MSAKFLDGIVRLGRFSSFDDLDAYLEKSLGDLLVKNDTLMYLLSAMCTVSPKNKMATLSKNKKFFFAKFSLFFRSAFCTVYLRPKKLKAAAGWKILTEIGRLSAGPLVTVEQTQT</sequence>
<dbReference type="EMBL" id="REGN01001418">
    <property type="protein sequence ID" value="RNA34777.1"/>
    <property type="molecule type" value="Genomic_DNA"/>
</dbReference>
<keyword evidence="2" id="KW-1185">Reference proteome</keyword>
<protein>
    <submittedName>
        <fullName evidence="1">Uncharacterized protein</fullName>
    </submittedName>
</protein>
<comment type="caution">
    <text evidence="1">The sequence shown here is derived from an EMBL/GenBank/DDBJ whole genome shotgun (WGS) entry which is preliminary data.</text>
</comment>